<reference evidence="1 2" key="2">
    <citation type="journal article" date="2022" name="Mol. Ecol. Resour.">
        <title>The genomes of chicory, endive, great burdock and yacon provide insights into Asteraceae paleo-polyploidization history and plant inulin production.</title>
        <authorList>
            <person name="Fan W."/>
            <person name="Wang S."/>
            <person name="Wang H."/>
            <person name="Wang A."/>
            <person name="Jiang F."/>
            <person name="Liu H."/>
            <person name="Zhao H."/>
            <person name="Xu D."/>
            <person name="Zhang Y."/>
        </authorList>
    </citation>
    <scope>NUCLEOTIDE SEQUENCE [LARGE SCALE GENOMIC DNA]</scope>
    <source>
        <strain evidence="2">cv. Punajuju</strain>
        <tissue evidence="1">Leaves</tissue>
    </source>
</reference>
<gene>
    <name evidence="1" type="ORF">L2E82_34587</name>
</gene>
<dbReference type="Proteomes" id="UP001055811">
    <property type="component" value="Linkage Group LG06"/>
</dbReference>
<name>A0ACB9BMG5_CICIN</name>
<evidence type="ECO:0000313" key="1">
    <source>
        <dbReference type="EMBL" id="KAI3723175.1"/>
    </source>
</evidence>
<evidence type="ECO:0000313" key="2">
    <source>
        <dbReference type="Proteomes" id="UP001055811"/>
    </source>
</evidence>
<accession>A0ACB9BMG5</accession>
<comment type="caution">
    <text evidence="1">The sequence shown here is derived from an EMBL/GenBank/DDBJ whole genome shotgun (WGS) entry which is preliminary data.</text>
</comment>
<sequence length="226" mass="25008">MKFTSTGDGDKEVVVLLPHISYTRNRCQSSIIKMTEVPKDLTVGTIGGATQLIVGHPFDTINVKLQSQSADSWAPLKVSDLLGKHPHLMKDGFLAGDMDKNDRDGEAGARDMSTSTITFKSAPSCRSNLATSMRWNCPIMKFDAQGLSALNHCLYKILPFVQLHRFLKRVAGATMARKGFAAFIEVEGREVHSTSISTLIKYKETDKVDLSLHLQYGYDSYQHVLA</sequence>
<protein>
    <submittedName>
        <fullName evidence="1">Uncharacterized protein</fullName>
    </submittedName>
</protein>
<organism evidence="1 2">
    <name type="scientific">Cichorium intybus</name>
    <name type="common">Chicory</name>
    <dbReference type="NCBI Taxonomy" id="13427"/>
    <lineage>
        <taxon>Eukaryota</taxon>
        <taxon>Viridiplantae</taxon>
        <taxon>Streptophyta</taxon>
        <taxon>Embryophyta</taxon>
        <taxon>Tracheophyta</taxon>
        <taxon>Spermatophyta</taxon>
        <taxon>Magnoliopsida</taxon>
        <taxon>eudicotyledons</taxon>
        <taxon>Gunneridae</taxon>
        <taxon>Pentapetalae</taxon>
        <taxon>asterids</taxon>
        <taxon>campanulids</taxon>
        <taxon>Asterales</taxon>
        <taxon>Asteraceae</taxon>
        <taxon>Cichorioideae</taxon>
        <taxon>Cichorieae</taxon>
        <taxon>Cichoriinae</taxon>
        <taxon>Cichorium</taxon>
    </lineage>
</organism>
<proteinExistence type="predicted"/>
<dbReference type="EMBL" id="CM042014">
    <property type="protein sequence ID" value="KAI3723175.1"/>
    <property type="molecule type" value="Genomic_DNA"/>
</dbReference>
<reference evidence="2" key="1">
    <citation type="journal article" date="2022" name="Mol. Ecol. Resour.">
        <title>The genomes of chicory, endive, great burdock and yacon provide insights into Asteraceae palaeo-polyploidization history and plant inulin production.</title>
        <authorList>
            <person name="Fan W."/>
            <person name="Wang S."/>
            <person name="Wang H."/>
            <person name="Wang A."/>
            <person name="Jiang F."/>
            <person name="Liu H."/>
            <person name="Zhao H."/>
            <person name="Xu D."/>
            <person name="Zhang Y."/>
        </authorList>
    </citation>
    <scope>NUCLEOTIDE SEQUENCE [LARGE SCALE GENOMIC DNA]</scope>
    <source>
        <strain evidence="2">cv. Punajuju</strain>
    </source>
</reference>
<keyword evidence="2" id="KW-1185">Reference proteome</keyword>